<dbReference type="RefSeq" id="WP_004567131.1">
    <property type="nucleotide sequence ID" value="NZ_CP040557.1"/>
</dbReference>
<name>A0A854NCU6_CORDP</name>
<dbReference type="InterPro" id="IPR025630">
    <property type="entry name" value="DUF4288"/>
</dbReference>
<evidence type="ECO:0008006" key="3">
    <source>
        <dbReference type="Google" id="ProtNLM"/>
    </source>
</evidence>
<sequence length="114" mass="12989">MEPYVGIVIFELAKSNTSPEENNSFFREDFYIVYADSEEAAHKLVEKRAHEEETPKNAAQDSGPTVTLRHIIDVAPALYGYVDKDCNLYSRHFASLEDYARFEMMLGGKDPLSH</sequence>
<evidence type="ECO:0000313" key="1">
    <source>
        <dbReference type="EMBL" id="OWM34235.1"/>
    </source>
</evidence>
<reference evidence="2" key="1">
    <citation type="submission" date="2016-02" db="EMBL/GenBank/DDBJ databases">
        <title>Genomic analyses of a collection of pathogenic Corynebacterium diphtheriae.</title>
        <authorList>
            <person name="Sangal V."/>
            <person name="Titov L."/>
        </authorList>
    </citation>
    <scope>NUCLEOTIDE SEQUENCE [LARGE SCALE GENOMIC DNA]</scope>
    <source>
        <strain evidence="2">1438</strain>
    </source>
</reference>
<dbReference type="AlphaFoldDB" id="A0A854NCU6"/>
<dbReference type="Proteomes" id="UP000197692">
    <property type="component" value="Unassembled WGS sequence"/>
</dbReference>
<proteinExistence type="predicted"/>
<organism evidence="1 2">
    <name type="scientific">Corynebacterium diphtheriae bv. mitis</name>
    <dbReference type="NCBI Taxonomy" id="1806053"/>
    <lineage>
        <taxon>Bacteria</taxon>
        <taxon>Bacillati</taxon>
        <taxon>Actinomycetota</taxon>
        <taxon>Actinomycetes</taxon>
        <taxon>Mycobacteriales</taxon>
        <taxon>Corynebacteriaceae</taxon>
        <taxon>Corynebacterium</taxon>
    </lineage>
</organism>
<comment type="caution">
    <text evidence="1">The sequence shown here is derived from an EMBL/GenBank/DDBJ whole genome shotgun (WGS) entry which is preliminary data.</text>
</comment>
<dbReference type="Pfam" id="PF14119">
    <property type="entry name" value="DUF4288"/>
    <property type="match status" value="1"/>
</dbReference>
<dbReference type="EMBL" id="LSZF01000026">
    <property type="protein sequence ID" value="OWM34235.1"/>
    <property type="molecule type" value="Genomic_DNA"/>
</dbReference>
<evidence type="ECO:0000313" key="2">
    <source>
        <dbReference type="Proteomes" id="UP000197692"/>
    </source>
</evidence>
<gene>
    <name evidence="1" type="ORF">AY602_05930</name>
</gene>
<protein>
    <recommendedName>
        <fullName evidence="3">DUF4288 domain-containing protein</fullName>
    </recommendedName>
</protein>
<accession>A0A854NCU6</accession>